<reference evidence="2" key="1">
    <citation type="submission" date="2021-02" db="EMBL/GenBank/DDBJ databases">
        <authorList>
            <person name="Nowell W R."/>
        </authorList>
    </citation>
    <scope>NUCLEOTIDE SEQUENCE</scope>
</reference>
<organism evidence="2 3">
    <name type="scientific">Rotaria magnacalcarata</name>
    <dbReference type="NCBI Taxonomy" id="392030"/>
    <lineage>
        <taxon>Eukaryota</taxon>
        <taxon>Metazoa</taxon>
        <taxon>Spiralia</taxon>
        <taxon>Gnathifera</taxon>
        <taxon>Rotifera</taxon>
        <taxon>Eurotatoria</taxon>
        <taxon>Bdelloidea</taxon>
        <taxon>Philodinida</taxon>
        <taxon>Philodinidae</taxon>
        <taxon>Rotaria</taxon>
    </lineage>
</organism>
<name>A0A8S3D801_9BILA</name>
<gene>
    <name evidence="2" type="ORF">SMN809_LOCUS56207</name>
</gene>
<feature type="non-terminal residue" evidence="2">
    <location>
        <position position="1"/>
    </location>
</feature>
<keyword evidence="1" id="KW-0175">Coiled coil</keyword>
<accession>A0A8S3D801</accession>
<comment type="caution">
    <text evidence="2">The sequence shown here is derived from an EMBL/GenBank/DDBJ whole genome shotgun (WGS) entry which is preliminary data.</text>
</comment>
<dbReference type="Proteomes" id="UP000676336">
    <property type="component" value="Unassembled WGS sequence"/>
</dbReference>
<sequence length="304" mass="36942">TQELANKLRHADRDHADQVQRYENELKSLRLRSESGVDLLRKENDLTKTKATKTIDELEKQLSTITEKFYDMQKLFEQKLNEQQSTYQNKIHQCENDYEKKLQLSKQEIKQSNEKLHLVAQQNEQLQNELKQKHQELKQLNETCLQQRDLIEKSEKAFSQIKIDLERKFHEKIQEINDKARQNEQQLMDNLNRDHAKVCEKLKLEYEQTKEQKEEKLRTNFNKEIEEIKNKYEQVIEKNEQKVKFDLQQVDKLSVEKKLFHENEKQKVSPRRIWFDFYFFCSTLYFISNFPNDLLLKKNAKRFI</sequence>
<protein>
    <submittedName>
        <fullName evidence="2">Uncharacterized protein</fullName>
    </submittedName>
</protein>
<evidence type="ECO:0000313" key="3">
    <source>
        <dbReference type="Proteomes" id="UP000676336"/>
    </source>
</evidence>
<dbReference type="AlphaFoldDB" id="A0A8S3D801"/>
<evidence type="ECO:0000313" key="2">
    <source>
        <dbReference type="EMBL" id="CAF4989556.1"/>
    </source>
</evidence>
<proteinExistence type="predicted"/>
<evidence type="ECO:0000256" key="1">
    <source>
        <dbReference type="SAM" id="Coils"/>
    </source>
</evidence>
<feature type="coiled-coil region" evidence="1">
    <location>
        <begin position="12"/>
        <end position="242"/>
    </location>
</feature>
<dbReference type="EMBL" id="CAJOBI010200322">
    <property type="protein sequence ID" value="CAF4989556.1"/>
    <property type="molecule type" value="Genomic_DNA"/>
</dbReference>